<evidence type="ECO:0000256" key="4">
    <source>
        <dbReference type="ARBA" id="ARBA00022519"/>
    </source>
</evidence>
<accession>A0ABU9GNJ0</accession>
<evidence type="ECO:0000313" key="13">
    <source>
        <dbReference type="Proteomes" id="UP001369082"/>
    </source>
</evidence>
<dbReference type="PROSITE" id="PS50893">
    <property type="entry name" value="ABC_TRANSPORTER_2"/>
    <property type="match status" value="1"/>
</dbReference>
<dbReference type="PROSITE" id="PS00211">
    <property type="entry name" value="ABC_TRANSPORTER_1"/>
    <property type="match status" value="1"/>
</dbReference>
<dbReference type="InterPro" id="IPR050334">
    <property type="entry name" value="Molybdenum_import_ModC"/>
</dbReference>
<keyword evidence="2" id="KW-1003">Cell membrane</keyword>
<dbReference type="PANTHER" id="PTHR43514:SF4">
    <property type="entry name" value="ABC TRANSPORTER I FAMILY MEMBER 10"/>
    <property type="match status" value="1"/>
</dbReference>
<evidence type="ECO:0000256" key="8">
    <source>
        <dbReference type="ARBA" id="ARBA00023136"/>
    </source>
</evidence>
<evidence type="ECO:0000256" key="5">
    <source>
        <dbReference type="ARBA" id="ARBA00022741"/>
    </source>
</evidence>
<evidence type="ECO:0000259" key="10">
    <source>
        <dbReference type="PROSITE" id="PS50893"/>
    </source>
</evidence>
<keyword evidence="3 9" id="KW-0500">Molybdenum</keyword>
<dbReference type="InterPro" id="IPR017871">
    <property type="entry name" value="ABC_transporter-like_CS"/>
</dbReference>
<dbReference type="RefSeq" id="WP_341596902.1">
    <property type="nucleotide sequence ID" value="NZ_JBAKAZ010000011.1"/>
</dbReference>
<dbReference type="InterPro" id="IPR004606">
    <property type="entry name" value="Mop_domain"/>
</dbReference>
<dbReference type="InterPro" id="IPR008995">
    <property type="entry name" value="Mo/tungstate-bd_C_term_dom"/>
</dbReference>
<dbReference type="Pfam" id="PF03459">
    <property type="entry name" value="TOBE"/>
    <property type="match status" value="1"/>
</dbReference>
<dbReference type="GO" id="GO:0005524">
    <property type="term" value="F:ATP binding"/>
    <property type="evidence" value="ECO:0007669"/>
    <property type="project" value="UniProtKB-KW"/>
</dbReference>
<dbReference type="Gene3D" id="2.40.50.100">
    <property type="match status" value="1"/>
</dbReference>
<keyword evidence="8" id="KW-0472">Membrane</keyword>
<keyword evidence="5" id="KW-0547">Nucleotide-binding</keyword>
<keyword evidence="13" id="KW-1185">Reference proteome</keyword>
<evidence type="ECO:0000256" key="7">
    <source>
        <dbReference type="ARBA" id="ARBA00022967"/>
    </source>
</evidence>
<dbReference type="InterPro" id="IPR011868">
    <property type="entry name" value="ModC_ABC_ATP-bd"/>
</dbReference>
<gene>
    <name evidence="12" type="primary">modC</name>
    <name evidence="12" type="ORF">V6256_04620</name>
</gene>
<dbReference type="Gene3D" id="3.40.50.300">
    <property type="entry name" value="P-loop containing nucleotide triphosphate hydrolases"/>
    <property type="match status" value="1"/>
</dbReference>
<keyword evidence="7" id="KW-1278">Translocase</keyword>
<evidence type="ECO:0000256" key="2">
    <source>
        <dbReference type="ARBA" id="ARBA00022475"/>
    </source>
</evidence>
<evidence type="ECO:0000256" key="9">
    <source>
        <dbReference type="PROSITE-ProRule" id="PRU01213"/>
    </source>
</evidence>
<comment type="caution">
    <text evidence="12">The sequence shown here is derived from an EMBL/GenBank/DDBJ whole genome shotgun (WGS) entry which is preliminary data.</text>
</comment>
<evidence type="ECO:0000259" key="11">
    <source>
        <dbReference type="PROSITE" id="PS51866"/>
    </source>
</evidence>
<keyword evidence="4" id="KW-0997">Cell inner membrane</keyword>
<dbReference type="Proteomes" id="UP001369082">
    <property type="component" value="Unassembled WGS sequence"/>
</dbReference>
<dbReference type="SUPFAM" id="SSF50331">
    <property type="entry name" value="MOP-like"/>
    <property type="match status" value="1"/>
</dbReference>
<protein>
    <submittedName>
        <fullName evidence="12">Molybdenum ABC transporter ATP-binding protein</fullName>
    </submittedName>
</protein>
<dbReference type="InterPro" id="IPR003593">
    <property type="entry name" value="AAA+_ATPase"/>
</dbReference>
<organism evidence="12 13">
    <name type="scientific">Psychromonas aquatilis</name>
    <dbReference type="NCBI Taxonomy" id="2005072"/>
    <lineage>
        <taxon>Bacteria</taxon>
        <taxon>Pseudomonadati</taxon>
        <taxon>Pseudomonadota</taxon>
        <taxon>Gammaproteobacteria</taxon>
        <taxon>Alteromonadales</taxon>
        <taxon>Psychromonadaceae</taxon>
        <taxon>Psychromonas</taxon>
    </lineage>
</organism>
<evidence type="ECO:0000256" key="3">
    <source>
        <dbReference type="ARBA" id="ARBA00022505"/>
    </source>
</evidence>
<dbReference type="SMART" id="SM00382">
    <property type="entry name" value="AAA"/>
    <property type="match status" value="1"/>
</dbReference>
<dbReference type="PROSITE" id="PS51866">
    <property type="entry name" value="MOP"/>
    <property type="match status" value="1"/>
</dbReference>
<dbReference type="InterPro" id="IPR027417">
    <property type="entry name" value="P-loop_NTPase"/>
</dbReference>
<feature type="domain" description="ABC transporter" evidence="10">
    <location>
        <begin position="1"/>
        <end position="229"/>
    </location>
</feature>
<evidence type="ECO:0000256" key="1">
    <source>
        <dbReference type="ARBA" id="ARBA00022448"/>
    </source>
</evidence>
<reference evidence="12 13" key="1">
    <citation type="submission" date="2024-02" db="EMBL/GenBank/DDBJ databases">
        <title>Bacteria isolated from the canopy kelp, Nereocystis luetkeana.</title>
        <authorList>
            <person name="Pfister C.A."/>
            <person name="Younker I.T."/>
            <person name="Light S.H."/>
        </authorList>
    </citation>
    <scope>NUCLEOTIDE SEQUENCE [LARGE SCALE GENOMIC DNA]</scope>
    <source>
        <strain evidence="12 13">TI.1.05</strain>
    </source>
</reference>
<evidence type="ECO:0000256" key="6">
    <source>
        <dbReference type="ARBA" id="ARBA00022840"/>
    </source>
</evidence>
<name>A0ABU9GNJ0_9GAMM</name>
<dbReference type="InterPro" id="IPR005116">
    <property type="entry name" value="Transp-assoc_OB_typ1"/>
</dbReference>
<dbReference type="EMBL" id="JBAKAZ010000011">
    <property type="protein sequence ID" value="MEL0628887.1"/>
    <property type="molecule type" value="Genomic_DNA"/>
</dbReference>
<evidence type="ECO:0000313" key="12">
    <source>
        <dbReference type="EMBL" id="MEL0628887.1"/>
    </source>
</evidence>
<keyword evidence="6 12" id="KW-0067">ATP-binding</keyword>
<dbReference type="SUPFAM" id="SSF52540">
    <property type="entry name" value="P-loop containing nucleoside triphosphate hydrolases"/>
    <property type="match status" value="1"/>
</dbReference>
<sequence>MLKFDVIKKFKHSRKELHFQGEIKLSGVCAIFGDSGAGKTTLLRCLLGLEPCFGDININQQAWLTGDKCLVPAERRRIGVVFQEPRLFPHLNVQQNLQLAVNKSNQSVFTINKLAKDLGFESLLTQQTTQLSGGQKQRIAIARALLINPQLLVMDEPLSSLDKSSKKKLLPFLKKISETIPILYVTHSEHELFYLSKQMILIHEGAVEAIGQPHQLFLDSQLSLIKFAQQGLILNVQVNRFDSQEALIEGDVDGQPLYVSAEHPPLGDSIQVKINSRDVIVAMKPIQESSLLNCLLTEVVDYREEPEAVVLTLKLQQQFIYAYITLRSFNNLNLSIGSQVYAHVKTMSIIN</sequence>
<keyword evidence="1" id="KW-0813">Transport</keyword>
<dbReference type="PANTHER" id="PTHR43514">
    <property type="entry name" value="ABC TRANSPORTER I FAMILY MEMBER 10"/>
    <property type="match status" value="1"/>
</dbReference>
<dbReference type="Pfam" id="PF00005">
    <property type="entry name" value="ABC_tran"/>
    <property type="match status" value="1"/>
</dbReference>
<feature type="domain" description="Mop" evidence="11">
    <location>
        <begin position="288"/>
        <end position="351"/>
    </location>
</feature>
<proteinExistence type="predicted"/>
<dbReference type="NCBIfam" id="TIGR02142">
    <property type="entry name" value="modC_ABC"/>
    <property type="match status" value="1"/>
</dbReference>
<dbReference type="InterPro" id="IPR003439">
    <property type="entry name" value="ABC_transporter-like_ATP-bd"/>
</dbReference>